<accession>A0ABT0GK85</accession>
<dbReference type="PANTHER" id="PTHR43214">
    <property type="entry name" value="TWO-COMPONENT RESPONSE REGULATOR"/>
    <property type="match status" value="1"/>
</dbReference>
<name>A0ABT0GK85_9GAMM</name>
<evidence type="ECO:0000313" key="10">
    <source>
        <dbReference type="Proteomes" id="UP001431449"/>
    </source>
</evidence>
<protein>
    <submittedName>
        <fullName evidence="9">Response regulator</fullName>
    </submittedName>
</protein>
<dbReference type="Gene3D" id="3.40.50.2300">
    <property type="match status" value="1"/>
</dbReference>
<comment type="caution">
    <text evidence="9">The sequence shown here is derived from an EMBL/GenBank/DDBJ whole genome shotgun (WGS) entry which is preliminary data.</text>
</comment>
<dbReference type="Pfam" id="PF00072">
    <property type="entry name" value="Response_reg"/>
    <property type="match status" value="1"/>
</dbReference>
<feature type="domain" description="HTH luxR-type" evidence="7">
    <location>
        <begin position="141"/>
        <end position="206"/>
    </location>
</feature>
<evidence type="ECO:0000256" key="1">
    <source>
        <dbReference type="ARBA" id="ARBA00022553"/>
    </source>
</evidence>
<keyword evidence="1 6" id="KW-0597">Phosphoprotein</keyword>
<evidence type="ECO:0000313" key="9">
    <source>
        <dbReference type="EMBL" id="MCK7594949.1"/>
    </source>
</evidence>
<evidence type="ECO:0000256" key="3">
    <source>
        <dbReference type="ARBA" id="ARBA00023015"/>
    </source>
</evidence>
<keyword evidence="5" id="KW-0804">Transcription</keyword>
<feature type="modified residue" description="4-aspartylphosphate" evidence="6">
    <location>
        <position position="54"/>
    </location>
</feature>
<reference evidence="9" key="1">
    <citation type="submission" date="2022-04" db="EMBL/GenBank/DDBJ databases">
        <title>Lysobacter sp. CAU 1642 isolated from sea sand.</title>
        <authorList>
            <person name="Kim W."/>
        </authorList>
    </citation>
    <scope>NUCLEOTIDE SEQUENCE</scope>
    <source>
        <strain evidence="9">CAU 1642</strain>
    </source>
</reference>
<dbReference type="PROSITE" id="PS50043">
    <property type="entry name" value="HTH_LUXR_2"/>
    <property type="match status" value="1"/>
</dbReference>
<evidence type="ECO:0000256" key="4">
    <source>
        <dbReference type="ARBA" id="ARBA00023125"/>
    </source>
</evidence>
<dbReference type="InterPro" id="IPR016032">
    <property type="entry name" value="Sig_transdc_resp-reg_C-effctor"/>
</dbReference>
<dbReference type="SUPFAM" id="SSF46894">
    <property type="entry name" value="C-terminal effector domain of the bipartite response regulators"/>
    <property type="match status" value="1"/>
</dbReference>
<dbReference type="RefSeq" id="WP_248210648.1">
    <property type="nucleotide sequence ID" value="NZ_JALNMH010000012.1"/>
</dbReference>
<dbReference type="PRINTS" id="PR00038">
    <property type="entry name" value="HTHLUXR"/>
</dbReference>
<dbReference type="PROSITE" id="PS50110">
    <property type="entry name" value="RESPONSE_REGULATORY"/>
    <property type="match status" value="1"/>
</dbReference>
<dbReference type="InterPro" id="IPR011006">
    <property type="entry name" value="CheY-like_superfamily"/>
</dbReference>
<dbReference type="Proteomes" id="UP001431449">
    <property type="component" value="Unassembled WGS sequence"/>
</dbReference>
<keyword evidence="4" id="KW-0238">DNA-binding</keyword>
<evidence type="ECO:0000256" key="6">
    <source>
        <dbReference type="PROSITE-ProRule" id="PRU00169"/>
    </source>
</evidence>
<keyword evidence="2" id="KW-0902">Two-component regulatory system</keyword>
<dbReference type="SMART" id="SM00448">
    <property type="entry name" value="REC"/>
    <property type="match status" value="1"/>
</dbReference>
<evidence type="ECO:0000256" key="5">
    <source>
        <dbReference type="ARBA" id="ARBA00023163"/>
    </source>
</evidence>
<proteinExistence type="predicted"/>
<dbReference type="InterPro" id="IPR058245">
    <property type="entry name" value="NreC/VraR/RcsB-like_REC"/>
</dbReference>
<keyword evidence="3" id="KW-0805">Transcription regulation</keyword>
<dbReference type="CDD" id="cd06170">
    <property type="entry name" value="LuxR_C_like"/>
    <property type="match status" value="1"/>
</dbReference>
<evidence type="ECO:0000259" key="8">
    <source>
        <dbReference type="PROSITE" id="PS50110"/>
    </source>
</evidence>
<dbReference type="Pfam" id="PF00196">
    <property type="entry name" value="GerE"/>
    <property type="match status" value="1"/>
</dbReference>
<dbReference type="PANTHER" id="PTHR43214:SF3">
    <property type="entry name" value="RESPONSE REGULATOR UVRY"/>
    <property type="match status" value="1"/>
</dbReference>
<dbReference type="InterPro" id="IPR039420">
    <property type="entry name" value="WalR-like"/>
</dbReference>
<feature type="domain" description="Response regulatory" evidence="8">
    <location>
        <begin position="3"/>
        <end position="119"/>
    </location>
</feature>
<evidence type="ECO:0000256" key="2">
    <source>
        <dbReference type="ARBA" id="ARBA00023012"/>
    </source>
</evidence>
<dbReference type="InterPro" id="IPR000792">
    <property type="entry name" value="Tscrpt_reg_LuxR_C"/>
</dbReference>
<gene>
    <name evidence="9" type="ORF">M0G41_14870</name>
</gene>
<dbReference type="InterPro" id="IPR001789">
    <property type="entry name" value="Sig_transdc_resp-reg_receiver"/>
</dbReference>
<keyword evidence="10" id="KW-1185">Reference proteome</keyword>
<dbReference type="SMART" id="SM00421">
    <property type="entry name" value="HTH_LUXR"/>
    <property type="match status" value="1"/>
</dbReference>
<dbReference type="CDD" id="cd17535">
    <property type="entry name" value="REC_NarL-like"/>
    <property type="match status" value="1"/>
</dbReference>
<organism evidence="9 10">
    <name type="scientific">Pseudomarimonas salicorniae</name>
    <dbReference type="NCBI Taxonomy" id="2933270"/>
    <lineage>
        <taxon>Bacteria</taxon>
        <taxon>Pseudomonadati</taxon>
        <taxon>Pseudomonadota</taxon>
        <taxon>Gammaproteobacteria</taxon>
        <taxon>Lysobacterales</taxon>
        <taxon>Lysobacteraceae</taxon>
        <taxon>Pseudomarimonas</taxon>
    </lineage>
</organism>
<sequence length="209" mass="22732">MIDVLLIDDHGLVRTGIRMLLEGTGDFNVVAEAADGEEGIRLARQLAPDLVICDLHLPGMSGLEVTERLVRAKAGQKVMIVTMQEEGPLPRRLLHAGALGYVAKACAHEEFLRAAREVAQGRRYLSAEIAQRLALEPPGAEQSPFDLLSPRELEVVKMLCQGKRGADIAETLHLSPKTVSTHKQRLLDKLGVEDVVTLSRLASQHGIVA</sequence>
<dbReference type="EMBL" id="JALNMH010000012">
    <property type="protein sequence ID" value="MCK7594949.1"/>
    <property type="molecule type" value="Genomic_DNA"/>
</dbReference>
<dbReference type="SUPFAM" id="SSF52172">
    <property type="entry name" value="CheY-like"/>
    <property type="match status" value="1"/>
</dbReference>
<evidence type="ECO:0000259" key="7">
    <source>
        <dbReference type="PROSITE" id="PS50043"/>
    </source>
</evidence>